<evidence type="ECO:0000256" key="2">
    <source>
        <dbReference type="SAM" id="MobiDB-lite"/>
    </source>
</evidence>
<dbReference type="PANTHER" id="PTHR10672:SF3">
    <property type="entry name" value="PROTEIN HU-LI TAI SHAO"/>
    <property type="match status" value="1"/>
</dbReference>
<protein>
    <submittedName>
        <fullName evidence="4">Protein hu-li tai shao</fullName>
    </submittedName>
</protein>
<evidence type="ECO:0000313" key="4">
    <source>
        <dbReference type="EMBL" id="KAF0294293.1"/>
    </source>
</evidence>
<accession>A0A6A4VKW6</accession>
<dbReference type="SMART" id="SM01007">
    <property type="entry name" value="Aldolase_II"/>
    <property type="match status" value="1"/>
</dbReference>
<organism evidence="4 5">
    <name type="scientific">Amphibalanus amphitrite</name>
    <name type="common">Striped barnacle</name>
    <name type="synonym">Balanus amphitrite</name>
    <dbReference type="NCBI Taxonomy" id="1232801"/>
    <lineage>
        <taxon>Eukaryota</taxon>
        <taxon>Metazoa</taxon>
        <taxon>Ecdysozoa</taxon>
        <taxon>Arthropoda</taxon>
        <taxon>Crustacea</taxon>
        <taxon>Multicrustacea</taxon>
        <taxon>Cirripedia</taxon>
        <taxon>Thoracica</taxon>
        <taxon>Thoracicalcarea</taxon>
        <taxon>Balanomorpha</taxon>
        <taxon>Balanoidea</taxon>
        <taxon>Balanidae</taxon>
        <taxon>Amphibalaninae</taxon>
        <taxon>Amphibalanus</taxon>
    </lineage>
</organism>
<dbReference type="EMBL" id="VIIS01001695">
    <property type="protein sequence ID" value="KAF0294293.1"/>
    <property type="molecule type" value="Genomic_DNA"/>
</dbReference>
<feature type="region of interest" description="Disordered" evidence="2">
    <location>
        <begin position="1"/>
        <end position="33"/>
    </location>
</feature>
<dbReference type="Proteomes" id="UP000440578">
    <property type="component" value="Unassembled WGS sequence"/>
</dbReference>
<name>A0A6A4VKW6_AMPAM</name>
<dbReference type="SUPFAM" id="SSF53639">
    <property type="entry name" value="AraD/HMP-PK domain-like"/>
    <property type="match status" value="1"/>
</dbReference>
<keyword evidence="5" id="KW-1185">Reference proteome</keyword>
<dbReference type="AlphaFoldDB" id="A0A6A4VKW6"/>
<dbReference type="GO" id="GO:0051015">
    <property type="term" value="F:actin filament binding"/>
    <property type="evidence" value="ECO:0007669"/>
    <property type="project" value="TreeGrafter"/>
</dbReference>
<dbReference type="PANTHER" id="PTHR10672">
    <property type="entry name" value="ADDUCIN"/>
    <property type="match status" value="1"/>
</dbReference>
<feature type="region of interest" description="Disordered" evidence="2">
    <location>
        <begin position="496"/>
        <end position="545"/>
    </location>
</feature>
<evidence type="ECO:0000256" key="1">
    <source>
        <dbReference type="ARBA" id="ARBA00006274"/>
    </source>
</evidence>
<feature type="domain" description="Class II aldolase/adducin N-terminal" evidence="3">
    <location>
        <begin position="135"/>
        <end position="291"/>
    </location>
</feature>
<proteinExistence type="inferred from homology"/>
<dbReference type="GO" id="GO:0005856">
    <property type="term" value="C:cytoskeleton"/>
    <property type="evidence" value="ECO:0007669"/>
    <property type="project" value="TreeGrafter"/>
</dbReference>
<gene>
    <name evidence="4" type="primary">hts_0</name>
    <name evidence="4" type="ORF">FJT64_008051</name>
</gene>
<dbReference type="Gene3D" id="3.40.225.10">
    <property type="entry name" value="Class II aldolase/adducin N-terminal domain"/>
    <property type="match status" value="1"/>
</dbReference>
<dbReference type="GO" id="GO:0014069">
    <property type="term" value="C:postsynaptic density"/>
    <property type="evidence" value="ECO:0007669"/>
    <property type="project" value="TreeGrafter"/>
</dbReference>
<evidence type="ECO:0000313" key="5">
    <source>
        <dbReference type="Proteomes" id="UP000440578"/>
    </source>
</evidence>
<dbReference type="OrthoDB" id="3238794at2759"/>
<dbReference type="InterPro" id="IPR036409">
    <property type="entry name" value="Aldolase_II/adducin_N_sf"/>
</dbReference>
<dbReference type="GO" id="GO:0005886">
    <property type="term" value="C:plasma membrane"/>
    <property type="evidence" value="ECO:0007669"/>
    <property type="project" value="UniProtKB-SubCell"/>
</dbReference>
<comment type="caution">
    <text evidence="4">The sequence shown here is derived from an EMBL/GenBank/DDBJ whole genome shotgun (WGS) entry which is preliminary data.</text>
</comment>
<feature type="compositionally biased region" description="Low complexity" evidence="2">
    <location>
        <begin position="299"/>
        <end position="310"/>
    </location>
</feature>
<sequence length="545" mass="59207">MRRTCDNKQSRMDVPAATNGGGGGDANGGLTEEELERQRMRPAEVDADMREMTRRKRVDAILSSKSFKSELERLVDEGVIDGNSVGGCLEHISDMMGLVRGGVSSTQSQQCVQPIADLRGADASQFSKTEKMLRCKLASLFRVIDMHGWAQGVHGHITVRLNQEQDHLLVNPHGLLYSEITASTLIKADLQGSVLHPGSTGLGLSAPAYARLAAQPAVVAVSALRAGLLPLTEDAAALGAVAVHRPQGADPELRALTADLGAESKVRMLPLGLDNLTQLDEEEQRRAYEAARRPPAPATEPASPESPRAAPWRLGELEFEALMRQMDSAGYRTGHVYRHALRGELPPNQSDVEYPPAAVGYALDTDDIFKYSPMRKIVAGARAGERTRWLNSPNVYQKVELVESGSSDSKTVTKWVAAPSPASGSTPVKVDSALQFVPKNTSPKEFRQLQKQVVLVGAASRGIIQRSHQHHAAVYRTPYAANPFDGVTDEELKEYRRTVERKSREQSVPPPRSSRGHRGSDRRGPRTMPAPLSATGKRGVRVSAL</sequence>
<comment type="similarity">
    <text evidence="1">Belongs to the aldolase class II family. Adducin subfamily.</text>
</comment>
<dbReference type="InterPro" id="IPR001303">
    <property type="entry name" value="Aldolase_II/adducin_N"/>
</dbReference>
<feature type="compositionally biased region" description="Basic and acidic residues" evidence="2">
    <location>
        <begin position="1"/>
        <end position="11"/>
    </location>
</feature>
<feature type="region of interest" description="Disordered" evidence="2">
    <location>
        <begin position="284"/>
        <end position="310"/>
    </location>
</feature>
<feature type="compositionally biased region" description="Basic and acidic residues" evidence="2">
    <location>
        <begin position="496"/>
        <end position="505"/>
    </location>
</feature>
<evidence type="ECO:0000259" key="3">
    <source>
        <dbReference type="SMART" id="SM01007"/>
    </source>
</evidence>
<dbReference type="InterPro" id="IPR051017">
    <property type="entry name" value="Aldolase-II_Adducin_sf"/>
</dbReference>
<reference evidence="4 5" key="1">
    <citation type="submission" date="2019-07" db="EMBL/GenBank/DDBJ databases">
        <title>Draft genome assembly of a fouling barnacle, Amphibalanus amphitrite (Darwin, 1854): The first reference genome for Thecostraca.</title>
        <authorList>
            <person name="Kim W."/>
        </authorList>
    </citation>
    <scope>NUCLEOTIDE SEQUENCE [LARGE SCALE GENOMIC DNA]</scope>
    <source>
        <strain evidence="4">SNU_AA5</strain>
        <tissue evidence="4">Soma without cirri and trophi</tissue>
    </source>
</reference>
<dbReference type="Pfam" id="PF00596">
    <property type="entry name" value="Aldolase_II"/>
    <property type="match status" value="1"/>
</dbReference>